<gene>
    <name evidence="1" type="ORF">PQO03_12340</name>
</gene>
<organism evidence="1 2">
    <name type="scientific">Lentisphaera profundi</name>
    <dbReference type="NCBI Taxonomy" id="1658616"/>
    <lineage>
        <taxon>Bacteria</taxon>
        <taxon>Pseudomonadati</taxon>
        <taxon>Lentisphaerota</taxon>
        <taxon>Lentisphaeria</taxon>
        <taxon>Lentisphaerales</taxon>
        <taxon>Lentisphaeraceae</taxon>
        <taxon>Lentisphaera</taxon>
    </lineage>
</organism>
<protein>
    <recommendedName>
        <fullName evidence="3">UDP-N-acetylglucosamine kinase</fullName>
    </recommendedName>
</protein>
<accession>A0ABY7VXH8</accession>
<proteinExistence type="predicted"/>
<reference evidence="1 2" key="1">
    <citation type="submission" date="2023-02" db="EMBL/GenBank/DDBJ databases">
        <title>Genome sequence of Lentisphaera profundi SAORIC-696.</title>
        <authorList>
            <person name="Kim e."/>
            <person name="Cho J.-C."/>
            <person name="Choi A."/>
            <person name="Kang I."/>
        </authorList>
    </citation>
    <scope>NUCLEOTIDE SEQUENCE [LARGE SCALE GENOMIC DNA]</scope>
    <source>
        <strain evidence="1 2">SAORIC-696</strain>
    </source>
</reference>
<dbReference type="PANTHER" id="PTHR39206">
    <property type="entry name" value="SLL8004 PROTEIN"/>
    <property type="match status" value="1"/>
</dbReference>
<dbReference type="RefSeq" id="WP_274153497.1">
    <property type="nucleotide sequence ID" value="NZ_CP117812.1"/>
</dbReference>
<dbReference type="Gene3D" id="3.40.50.300">
    <property type="entry name" value="P-loop containing nucleotide triphosphate hydrolases"/>
    <property type="match status" value="1"/>
</dbReference>
<dbReference type="EMBL" id="CP117812">
    <property type="protein sequence ID" value="WDE98626.1"/>
    <property type="molecule type" value="Genomic_DNA"/>
</dbReference>
<dbReference type="InterPro" id="IPR027417">
    <property type="entry name" value="P-loop_NTPase"/>
</dbReference>
<dbReference type="SUPFAM" id="SSF52540">
    <property type="entry name" value="P-loop containing nucleoside triphosphate hydrolases"/>
    <property type="match status" value="1"/>
</dbReference>
<sequence>MSRSLLNKVQFKSKGALIIVGGTHGAGKSTLCRELQDILKWPYLTPQEILKEQRELTKNQVFRLIVKRAKSYLNENKSFVFEHVMSGSFVDKLISWAEQEKFDIHLVYMNISSTQKANQRIIKRVAEGGHQLADQDINYRLSESRMHFWEDYRHKAHTWTLYDNSAEKRQLLACSSKEKLSIEIQQKFLDFKNSIEL</sequence>
<evidence type="ECO:0008006" key="3">
    <source>
        <dbReference type="Google" id="ProtNLM"/>
    </source>
</evidence>
<evidence type="ECO:0000313" key="2">
    <source>
        <dbReference type="Proteomes" id="UP001214250"/>
    </source>
</evidence>
<dbReference type="Proteomes" id="UP001214250">
    <property type="component" value="Chromosome 2"/>
</dbReference>
<name>A0ABY7VXH8_9BACT</name>
<evidence type="ECO:0000313" key="1">
    <source>
        <dbReference type="EMBL" id="WDE98626.1"/>
    </source>
</evidence>
<keyword evidence="2" id="KW-1185">Reference proteome</keyword>
<dbReference type="PANTHER" id="PTHR39206:SF1">
    <property type="entry name" value="SLL8004 PROTEIN"/>
    <property type="match status" value="1"/>
</dbReference>